<feature type="domain" description="MaoC-like" evidence="1">
    <location>
        <begin position="23"/>
        <end position="110"/>
    </location>
</feature>
<dbReference type="GO" id="GO:0006633">
    <property type="term" value="P:fatty acid biosynthetic process"/>
    <property type="evidence" value="ECO:0007669"/>
    <property type="project" value="TreeGrafter"/>
</dbReference>
<name>B3TB45_9ZZZZ</name>
<dbReference type="EMBL" id="EU016658">
    <property type="protein sequence ID" value="ABZ09810.1"/>
    <property type="molecule type" value="Genomic_DNA"/>
</dbReference>
<dbReference type="InterPro" id="IPR029069">
    <property type="entry name" value="HotDog_dom_sf"/>
</dbReference>
<sequence length="144" mass="15455">MTSAREIAFEDLSPGVSADISWTAEVAEIESFAELSGDRNPLHMDGAYAREQGFADRVVHGFLLGAKVSALIGMFLPGRRCLLVEESLSFPNPVYPGDEVTLSGEVVNTRADLALVSLKIKGEKKSESGTQSVVRGKVLCKILS</sequence>
<dbReference type="AlphaFoldDB" id="B3TB45"/>
<accession>B3TB45</accession>
<protein>
    <submittedName>
        <fullName evidence="2">Putative MaoC like domain protein</fullName>
    </submittedName>
</protein>
<dbReference type="PANTHER" id="PTHR43437">
    <property type="entry name" value="HYDROXYACYL-THIOESTER DEHYDRATASE TYPE 2, MITOCHONDRIAL-RELATED"/>
    <property type="match status" value="1"/>
</dbReference>
<reference evidence="2" key="1">
    <citation type="journal article" date="2008" name="ISME J.">
        <title>Genomic patterns of recombination, clonal divergence and environment in marine microbial populations.</title>
        <authorList>
            <person name="Konstantinidis K.T."/>
            <person name="Delong E.F."/>
        </authorList>
    </citation>
    <scope>NUCLEOTIDE SEQUENCE</scope>
</reference>
<dbReference type="Pfam" id="PF01575">
    <property type="entry name" value="MaoC_dehydratas"/>
    <property type="match status" value="1"/>
</dbReference>
<dbReference type="PANTHER" id="PTHR43437:SF3">
    <property type="entry name" value="HYDROXYACYL-THIOESTER DEHYDRATASE TYPE 2, MITOCHONDRIAL"/>
    <property type="match status" value="1"/>
</dbReference>
<evidence type="ECO:0000259" key="1">
    <source>
        <dbReference type="Pfam" id="PF01575"/>
    </source>
</evidence>
<dbReference type="GO" id="GO:0019171">
    <property type="term" value="F:(3R)-hydroxyacyl-[acyl-carrier-protein] dehydratase activity"/>
    <property type="evidence" value="ECO:0007669"/>
    <property type="project" value="TreeGrafter"/>
</dbReference>
<gene>
    <name evidence="2" type="ORF">ALOHA_HF4000APKG8K5ctg1g23</name>
</gene>
<dbReference type="Gene3D" id="3.10.129.10">
    <property type="entry name" value="Hotdog Thioesterase"/>
    <property type="match status" value="1"/>
</dbReference>
<organism evidence="2">
    <name type="scientific">uncultured marine microorganism HF4000_APKG8K5</name>
    <dbReference type="NCBI Taxonomy" id="455555"/>
    <lineage>
        <taxon>unclassified sequences</taxon>
        <taxon>environmental samples</taxon>
    </lineage>
</organism>
<evidence type="ECO:0000313" key="2">
    <source>
        <dbReference type="EMBL" id="ABZ09810.1"/>
    </source>
</evidence>
<proteinExistence type="predicted"/>
<dbReference type="InterPro" id="IPR050965">
    <property type="entry name" value="UPF0336/Enoyl-CoA_hydratase"/>
</dbReference>
<dbReference type="InterPro" id="IPR002539">
    <property type="entry name" value="MaoC-like_dom"/>
</dbReference>
<dbReference type="SUPFAM" id="SSF54637">
    <property type="entry name" value="Thioesterase/thiol ester dehydrase-isomerase"/>
    <property type="match status" value="1"/>
</dbReference>